<feature type="transmembrane region" description="Helical" evidence="2">
    <location>
        <begin position="338"/>
        <end position="361"/>
    </location>
</feature>
<dbReference type="AlphaFoldDB" id="A0A0F4JDR7"/>
<feature type="transmembrane region" description="Helical" evidence="2">
    <location>
        <begin position="175"/>
        <end position="194"/>
    </location>
</feature>
<sequence length="418" mass="43381">MPSPYRAIFAAPGTKAFSAAGLIGRLPISMVGVGILTMISEITGRYAMASALTGTLALAAAMIGPQVSRLVDQYGQRRVLRPATLVSVASVTALVLAAANGLPDWTLFVFAAVAGCVPSVGSMVRARWTELYRDAPRELHTAYSFESVIDEVCFIFGPILAIGLSTTWFPEAGPVIAAGFLLVGVWLLTAQRATEPPPHPRSQDGDRSSALRSPGLQVLTATFVATGAIFGSIDVSTLAFAEEQGHKSAASFILAIWAAGSCLAGIVFGLLHLKGRMERRWVLGICAMAVSMIPLLLAGNLPFLAVALFVSGLAIAPTMITTMALIEAHVPRAKLTEGMTWISTGLAVGVAVGSSVTGLVIDAAGAQRGYVVSISSGVAAAAVAFAGYRRLTRPAQGEEPSRDGDIGDSSGERADRVA</sequence>
<dbReference type="InterPro" id="IPR036259">
    <property type="entry name" value="MFS_trans_sf"/>
</dbReference>
<feature type="transmembrane region" description="Helical" evidence="2">
    <location>
        <begin position="252"/>
        <end position="273"/>
    </location>
</feature>
<protein>
    <submittedName>
        <fullName evidence="3">MFS transporter</fullName>
    </submittedName>
</protein>
<feature type="region of interest" description="Disordered" evidence="1">
    <location>
        <begin position="394"/>
        <end position="418"/>
    </location>
</feature>
<dbReference type="PANTHER" id="PTHR23542">
    <property type="match status" value="1"/>
</dbReference>
<dbReference type="Proteomes" id="UP000033551">
    <property type="component" value="Unassembled WGS sequence"/>
</dbReference>
<dbReference type="InterPro" id="IPR011701">
    <property type="entry name" value="MFS"/>
</dbReference>
<evidence type="ECO:0000313" key="4">
    <source>
        <dbReference type="Proteomes" id="UP000033551"/>
    </source>
</evidence>
<feature type="transmembrane region" description="Helical" evidence="2">
    <location>
        <begin position="79"/>
        <end position="99"/>
    </location>
</feature>
<feature type="transmembrane region" description="Helical" evidence="2">
    <location>
        <begin position="280"/>
        <end position="297"/>
    </location>
</feature>
<feature type="transmembrane region" description="Helical" evidence="2">
    <location>
        <begin position="20"/>
        <end position="40"/>
    </location>
</feature>
<evidence type="ECO:0000313" key="3">
    <source>
        <dbReference type="EMBL" id="KJY31116.1"/>
    </source>
</evidence>
<feature type="transmembrane region" description="Helical" evidence="2">
    <location>
        <begin position="303"/>
        <end position="326"/>
    </location>
</feature>
<accession>A0A0F4JDR7</accession>
<evidence type="ECO:0000256" key="2">
    <source>
        <dbReference type="SAM" id="Phobius"/>
    </source>
</evidence>
<feature type="compositionally biased region" description="Basic and acidic residues" evidence="1">
    <location>
        <begin position="399"/>
        <end position="418"/>
    </location>
</feature>
<dbReference type="STRING" id="68223.GCA_002028425_05323"/>
<dbReference type="eggNOG" id="COG2814">
    <property type="taxonomic scope" value="Bacteria"/>
</dbReference>
<evidence type="ECO:0000256" key="1">
    <source>
        <dbReference type="SAM" id="MobiDB-lite"/>
    </source>
</evidence>
<organism evidence="3 4">
    <name type="scientific">Streptomyces katrae</name>
    <dbReference type="NCBI Taxonomy" id="68223"/>
    <lineage>
        <taxon>Bacteria</taxon>
        <taxon>Bacillati</taxon>
        <taxon>Actinomycetota</taxon>
        <taxon>Actinomycetes</taxon>
        <taxon>Kitasatosporales</taxon>
        <taxon>Streptomycetaceae</taxon>
        <taxon>Streptomyces</taxon>
    </lineage>
</organism>
<dbReference type="GO" id="GO:0022857">
    <property type="term" value="F:transmembrane transporter activity"/>
    <property type="evidence" value="ECO:0007669"/>
    <property type="project" value="InterPro"/>
</dbReference>
<reference evidence="3 4" key="1">
    <citation type="submission" date="2015-02" db="EMBL/GenBank/DDBJ databases">
        <authorList>
            <person name="Ju K.-S."/>
            <person name="Doroghazi J.R."/>
            <person name="Metcalf W."/>
        </authorList>
    </citation>
    <scope>NUCLEOTIDE SEQUENCE [LARGE SCALE GENOMIC DNA]</scope>
    <source>
        <strain evidence="3 4">NRRL ISP-5550</strain>
    </source>
</reference>
<dbReference type="OrthoDB" id="9180256at2"/>
<feature type="transmembrane region" description="Helical" evidence="2">
    <location>
        <begin position="105"/>
        <end position="128"/>
    </location>
</feature>
<dbReference type="RefSeq" id="WP_045948706.1">
    <property type="nucleotide sequence ID" value="NZ_JZWV01000516.1"/>
</dbReference>
<keyword evidence="2" id="KW-0812">Transmembrane</keyword>
<feature type="transmembrane region" description="Helical" evidence="2">
    <location>
        <begin position="46"/>
        <end position="67"/>
    </location>
</feature>
<keyword evidence="2" id="KW-1133">Transmembrane helix</keyword>
<dbReference type="SUPFAM" id="SSF103473">
    <property type="entry name" value="MFS general substrate transporter"/>
    <property type="match status" value="1"/>
</dbReference>
<keyword evidence="4" id="KW-1185">Reference proteome</keyword>
<feature type="transmembrane region" description="Helical" evidence="2">
    <location>
        <begin position="215"/>
        <end position="240"/>
    </location>
</feature>
<dbReference type="Pfam" id="PF07690">
    <property type="entry name" value="MFS_1"/>
    <property type="match status" value="1"/>
</dbReference>
<feature type="transmembrane region" description="Helical" evidence="2">
    <location>
        <begin position="148"/>
        <end position="169"/>
    </location>
</feature>
<gene>
    <name evidence="3" type="ORF">VR44_18860</name>
</gene>
<dbReference type="Gene3D" id="1.20.1250.20">
    <property type="entry name" value="MFS general substrate transporter like domains"/>
    <property type="match status" value="1"/>
</dbReference>
<name>A0A0F4JDR7_9ACTN</name>
<feature type="transmembrane region" description="Helical" evidence="2">
    <location>
        <begin position="367"/>
        <end position="388"/>
    </location>
</feature>
<dbReference type="PANTHER" id="PTHR23542:SF1">
    <property type="entry name" value="MAJOR FACILITATOR SUPERFAMILY (MFS) PROFILE DOMAIN-CONTAINING PROTEIN"/>
    <property type="match status" value="1"/>
</dbReference>
<comment type="caution">
    <text evidence="3">The sequence shown here is derived from an EMBL/GenBank/DDBJ whole genome shotgun (WGS) entry which is preliminary data.</text>
</comment>
<dbReference type="EMBL" id="JZWV01000516">
    <property type="protein sequence ID" value="KJY31116.1"/>
    <property type="molecule type" value="Genomic_DNA"/>
</dbReference>
<keyword evidence="2" id="KW-0472">Membrane</keyword>
<proteinExistence type="predicted"/>